<keyword evidence="7" id="KW-1185">Reference proteome</keyword>
<name>A0AAE1PRM8_9EUCA</name>
<gene>
    <name evidence="6" type="ORF">Pmani_015708</name>
</gene>
<organism evidence="6 7">
    <name type="scientific">Petrolisthes manimaculis</name>
    <dbReference type="NCBI Taxonomy" id="1843537"/>
    <lineage>
        <taxon>Eukaryota</taxon>
        <taxon>Metazoa</taxon>
        <taxon>Ecdysozoa</taxon>
        <taxon>Arthropoda</taxon>
        <taxon>Crustacea</taxon>
        <taxon>Multicrustacea</taxon>
        <taxon>Malacostraca</taxon>
        <taxon>Eumalacostraca</taxon>
        <taxon>Eucarida</taxon>
        <taxon>Decapoda</taxon>
        <taxon>Pleocyemata</taxon>
        <taxon>Anomura</taxon>
        <taxon>Galatheoidea</taxon>
        <taxon>Porcellanidae</taxon>
        <taxon>Petrolisthes</taxon>
    </lineage>
</organism>
<accession>A0AAE1PRM8</accession>
<evidence type="ECO:0000313" key="7">
    <source>
        <dbReference type="Proteomes" id="UP001292094"/>
    </source>
</evidence>
<dbReference type="SMART" id="SM00013">
    <property type="entry name" value="LRRNT"/>
    <property type="match status" value="1"/>
</dbReference>
<feature type="chain" id="PRO_5042196732" description="LRRNT domain-containing protein" evidence="4">
    <location>
        <begin position="33"/>
        <end position="111"/>
    </location>
</feature>
<dbReference type="Proteomes" id="UP001292094">
    <property type="component" value="Unassembled WGS sequence"/>
</dbReference>
<evidence type="ECO:0000256" key="3">
    <source>
        <dbReference type="SAM" id="MobiDB-lite"/>
    </source>
</evidence>
<dbReference type="EMBL" id="JAWZYT010001366">
    <property type="protein sequence ID" value="KAK4312908.1"/>
    <property type="molecule type" value="Genomic_DNA"/>
</dbReference>
<dbReference type="AlphaFoldDB" id="A0AAE1PRM8"/>
<dbReference type="Pfam" id="PF01462">
    <property type="entry name" value="LRRNT"/>
    <property type="match status" value="1"/>
</dbReference>
<evidence type="ECO:0000256" key="1">
    <source>
        <dbReference type="ARBA" id="ARBA00022614"/>
    </source>
</evidence>
<evidence type="ECO:0000313" key="6">
    <source>
        <dbReference type="EMBL" id="KAK4312908.1"/>
    </source>
</evidence>
<dbReference type="InterPro" id="IPR000372">
    <property type="entry name" value="LRRNT"/>
</dbReference>
<evidence type="ECO:0000256" key="2">
    <source>
        <dbReference type="ARBA" id="ARBA00022729"/>
    </source>
</evidence>
<feature type="signal peptide" evidence="4">
    <location>
        <begin position="1"/>
        <end position="32"/>
    </location>
</feature>
<comment type="caution">
    <text evidence="6">The sequence shown here is derived from an EMBL/GenBank/DDBJ whole genome shotgun (WGS) entry which is preliminary data.</text>
</comment>
<keyword evidence="1" id="KW-0433">Leucine-rich repeat</keyword>
<evidence type="ECO:0000259" key="5">
    <source>
        <dbReference type="SMART" id="SM00013"/>
    </source>
</evidence>
<protein>
    <recommendedName>
        <fullName evidence="5">LRRNT domain-containing protein</fullName>
    </recommendedName>
</protein>
<reference evidence="6" key="1">
    <citation type="submission" date="2023-11" db="EMBL/GenBank/DDBJ databases">
        <title>Genome assemblies of two species of porcelain crab, Petrolisthes cinctipes and Petrolisthes manimaculis (Anomura: Porcellanidae).</title>
        <authorList>
            <person name="Angst P."/>
        </authorList>
    </citation>
    <scope>NUCLEOTIDE SEQUENCE</scope>
    <source>
        <strain evidence="6">PB745_02</strain>
        <tissue evidence="6">Gill</tissue>
    </source>
</reference>
<sequence length="111" mass="11452">MAYMATRAAVGVWAWLVLVGVVPNAHIRNSAAENMGGGMSSHAVSSYASSSSFPFPASYPSTSSSLSPYSSSTSASSSCPARCACFGTTVDCAKRGLTRLPRGVPPDTQRL</sequence>
<dbReference type="InterPro" id="IPR032675">
    <property type="entry name" value="LRR_dom_sf"/>
</dbReference>
<proteinExistence type="predicted"/>
<feature type="compositionally biased region" description="Low complexity" evidence="3">
    <location>
        <begin position="40"/>
        <end position="80"/>
    </location>
</feature>
<dbReference type="Gene3D" id="3.80.10.10">
    <property type="entry name" value="Ribonuclease Inhibitor"/>
    <property type="match status" value="1"/>
</dbReference>
<feature type="region of interest" description="Disordered" evidence="3">
    <location>
        <begin position="32"/>
        <end position="80"/>
    </location>
</feature>
<feature type="domain" description="LRRNT" evidence="5">
    <location>
        <begin position="78"/>
        <end position="110"/>
    </location>
</feature>
<keyword evidence="2 4" id="KW-0732">Signal</keyword>
<evidence type="ECO:0000256" key="4">
    <source>
        <dbReference type="SAM" id="SignalP"/>
    </source>
</evidence>